<accession>A0ABM1QZR3</accession>
<dbReference type="PANTHER" id="PTHR31672">
    <property type="entry name" value="BNACNNG10540D PROTEIN"/>
    <property type="match status" value="1"/>
</dbReference>
<sequence length="347" mass="39370">MTTIADLPKELVENILSMVPITSLGAVRSTCKRWNALSKEKILCKAEQKHQFLGFMMKKYKLCSVRFDIEGEEFADPCIKELDCNGVLRDQEVEEALEVSNVFQCDGLVLCATRDHSKLVVWNPYLGQTRWIQPRNSSTPYHRLDRYAIGCDNNRKHKILRSSYDFERGGSFGYEIYDLSSNSWRVITTPDWHIDYFQRGASLKGNTYFLATQAILKPSESFGQTFPLPLDYYSDVDTGALSSLVGDQKLAFLFQGQNGTVVEIWVTTSMIPNAASVSWIPFLKIDMEPHYGFLFYVCPAGGSFFIDEEKKLAVVIDYDESELTRHEDSAYVIGDNGSYVPSLAQIN</sequence>
<dbReference type="Pfam" id="PF07734">
    <property type="entry name" value="FBA_1"/>
    <property type="match status" value="1"/>
</dbReference>
<gene>
    <name evidence="3" type="primary">LOC104748352</name>
</gene>
<dbReference type="InterPro" id="IPR006527">
    <property type="entry name" value="F-box-assoc_dom_typ1"/>
</dbReference>
<dbReference type="GeneID" id="104748352"/>
<proteinExistence type="predicted"/>
<dbReference type="PROSITE" id="PS50181">
    <property type="entry name" value="FBOX"/>
    <property type="match status" value="1"/>
</dbReference>
<dbReference type="SUPFAM" id="SSF50965">
    <property type="entry name" value="Galactose oxidase, central domain"/>
    <property type="match status" value="1"/>
</dbReference>
<keyword evidence="2" id="KW-1185">Reference proteome</keyword>
<dbReference type="Pfam" id="PF00646">
    <property type="entry name" value="F-box"/>
    <property type="match status" value="1"/>
</dbReference>
<dbReference type="Proteomes" id="UP000694864">
    <property type="component" value="Chromosome 15"/>
</dbReference>
<reference evidence="3" key="2">
    <citation type="submission" date="2025-08" db="UniProtKB">
        <authorList>
            <consortium name="RefSeq"/>
        </authorList>
    </citation>
    <scope>IDENTIFICATION</scope>
    <source>
        <tissue evidence="3">Leaf</tissue>
    </source>
</reference>
<evidence type="ECO:0000313" key="2">
    <source>
        <dbReference type="Proteomes" id="UP000694864"/>
    </source>
</evidence>
<feature type="domain" description="F-box" evidence="1">
    <location>
        <begin position="1"/>
        <end position="40"/>
    </location>
</feature>
<dbReference type="InterPro" id="IPR017451">
    <property type="entry name" value="F-box-assoc_interact_dom"/>
</dbReference>
<dbReference type="CDD" id="cd22157">
    <property type="entry name" value="F-box_AtFBW1-like"/>
    <property type="match status" value="1"/>
</dbReference>
<dbReference type="SMART" id="SM00256">
    <property type="entry name" value="FBOX"/>
    <property type="match status" value="1"/>
</dbReference>
<dbReference type="RefSeq" id="XP_019092251.1">
    <property type="nucleotide sequence ID" value="XM_019236706.1"/>
</dbReference>
<dbReference type="InterPro" id="IPR001810">
    <property type="entry name" value="F-box_dom"/>
</dbReference>
<evidence type="ECO:0000313" key="3">
    <source>
        <dbReference type="RefSeq" id="XP_019092251.1"/>
    </source>
</evidence>
<dbReference type="InterPro" id="IPR050796">
    <property type="entry name" value="SCF_F-box_component"/>
</dbReference>
<protein>
    <submittedName>
        <fullName evidence="3">F-box protein At3g20030</fullName>
    </submittedName>
</protein>
<name>A0ABM1QZR3_CAMSA</name>
<evidence type="ECO:0000259" key="1">
    <source>
        <dbReference type="PROSITE" id="PS50181"/>
    </source>
</evidence>
<organism evidence="2 3">
    <name type="scientific">Camelina sativa</name>
    <name type="common">False flax</name>
    <name type="synonym">Myagrum sativum</name>
    <dbReference type="NCBI Taxonomy" id="90675"/>
    <lineage>
        <taxon>Eukaryota</taxon>
        <taxon>Viridiplantae</taxon>
        <taxon>Streptophyta</taxon>
        <taxon>Embryophyta</taxon>
        <taxon>Tracheophyta</taxon>
        <taxon>Spermatophyta</taxon>
        <taxon>Magnoliopsida</taxon>
        <taxon>eudicotyledons</taxon>
        <taxon>Gunneridae</taxon>
        <taxon>Pentapetalae</taxon>
        <taxon>rosids</taxon>
        <taxon>malvids</taxon>
        <taxon>Brassicales</taxon>
        <taxon>Brassicaceae</taxon>
        <taxon>Camelineae</taxon>
        <taxon>Camelina</taxon>
    </lineage>
</organism>
<dbReference type="Gene3D" id="1.20.1280.50">
    <property type="match status" value="1"/>
</dbReference>
<reference evidence="2" key="1">
    <citation type="journal article" date="2014" name="Nat. Commun.">
        <title>The emerging biofuel crop Camelina sativa retains a highly undifferentiated hexaploid genome structure.</title>
        <authorList>
            <person name="Kagale S."/>
            <person name="Koh C."/>
            <person name="Nixon J."/>
            <person name="Bollina V."/>
            <person name="Clarke W.E."/>
            <person name="Tuteja R."/>
            <person name="Spillane C."/>
            <person name="Robinson S.J."/>
            <person name="Links M.G."/>
            <person name="Clarke C."/>
            <person name="Higgins E.E."/>
            <person name="Huebert T."/>
            <person name="Sharpe A.G."/>
            <person name="Parkin I.A."/>
        </authorList>
    </citation>
    <scope>NUCLEOTIDE SEQUENCE [LARGE SCALE GENOMIC DNA]</scope>
    <source>
        <strain evidence="2">cv. DH55</strain>
    </source>
</reference>
<dbReference type="NCBIfam" id="TIGR01640">
    <property type="entry name" value="F_box_assoc_1"/>
    <property type="match status" value="1"/>
</dbReference>
<dbReference type="InterPro" id="IPR036047">
    <property type="entry name" value="F-box-like_dom_sf"/>
</dbReference>
<dbReference type="PANTHER" id="PTHR31672:SF13">
    <property type="entry name" value="F-BOX PROTEIN CPR30-LIKE"/>
    <property type="match status" value="1"/>
</dbReference>
<dbReference type="SUPFAM" id="SSF81383">
    <property type="entry name" value="F-box domain"/>
    <property type="match status" value="1"/>
</dbReference>
<dbReference type="InterPro" id="IPR011043">
    <property type="entry name" value="Gal_Oxase/kelch_b-propeller"/>
</dbReference>